<dbReference type="EMBL" id="FNVG01000016">
    <property type="protein sequence ID" value="SEG49566.1"/>
    <property type="molecule type" value="Genomic_DNA"/>
</dbReference>
<evidence type="ECO:0000313" key="1">
    <source>
        <dbReference type="EMBL" id="SEG49566.1"/>
    </source>
</evidence>
<evidence type="ECO:0008006" key="3">
    <source>
        <dbReference type="Google" id="ProtNLM"/>
    </source>
</evidence>
<dbReference type="Proteomes" id="UP000236721">
    <property type="component" value="Unassembled WGS sequence"/>
</dbReference>
<protein>
    <recommendedName>
        <fullName evidence="3">DHHA1 domain-containing protein</fullName>
    </recommendedName>
</protein>
<keyword evidence="2" id="KW-1185">Reference proteome</keyword>
<sequence>MVDKVHYDVFNGDADGILALLQLRLAEPKTSVLISGIKRDIALLKQVPVVQASSVTVLDVSMDKNQTALDQLLDHHVPVTYIDHHKASSIPDVDGLSAHIDLDANTCSALIVDRLLEGQYRTWAIAAAYGDNMFDSAERLAKELGLNLQQREFLKQLGTLVNYNGYGESLEDLHFNPVELFQILLAYPDPFLCQQDPDSPYYVLREAFEQDEAAVSDAEVVFESEVLKVIQLPAIAAARRMSGTLINRLANEAPTQAHISLVARTQEGPSDEPYYTVSVRAPLVNKQGAGDICAQFVSGGGRAAAGGINELPEHQIPKLIDTALAYYSSRT</sequence>
<reference evidence="2" key="1">
    <citation type="submission" date="2016-10" db="EMBL/GenBank/DDBJ databases">
        <authorList>
            <person name="Varghese N."/>
            <person name="Submissions S."/>
        </authorList>
    </citation>
    <scope>NUCLEOTIDE SEQUENCE [LARGE SCALE GENOMIC DNA]</scope>
    <source>
        <strain evidence="2">CGMCC 1.7062</strain>
    </source>
</reference>
<name>A0A1H6AP72_9VIBR</name>
<evidence type="ECO:0000313" key="2">
    <source>
        <dbReference type="Proteomes" id="UP000236721"/>
    </source>
</evidence>
<dbReference type="SUPFAM" id="SSF64182">
    <property type="entry name" value="DHH phosphoesterases"/>
    <property type="match status" value="1"/>
</dbReference>
<dbReference type="InterPro" id="IPR038763">
    <property type="entry name" value="DHH_sf"/>
</dbReference>
<organism evidence="1 2">
    <name type="scientific">Vibrio hangzhouensis</name>
    <dbReference type="NCBI Taxonomy" id="462991"/>
    <lineage>
        <taxon>Bacteria</taxon>
        <taxon>Pseudomonadati</taxon>
        <taxon>Pseudomonadota</taxon>
        <taxon>Gammaproteobacteria</taxon>
        <taxon>Vibrionales</taxon>
        <taxon>Vibrionaceae</taxon>
        <taxon>Vibrio</taxon>
    </lineage>
</organism>
<dbReference type="AlphaFoldDB" id="A0A1H6AP72"/>
<proteinExistence type="predicted"/>
<accession>A0A1H6AP72</accession>
<gene>
    <name evidence="1" type="ORF">SAMN04488244_11625</name>
</gene>